<dbReference type="GO" id="GO:0030527">
    <property type="term" value="F:structural constituent of chromatin"/>
    <property type="evidence" value="ECO:0007669"/>
    <property type="project" value="InterPro"/>
</dbReference>
<dbReference type="GO" id="GO:0000786">
    <property type="term" value="C:nucleosome"/>
    <property type="evidence" value="ECO:0007669"/>
    <property type="project" value="InterPro"/>
</dbReference>
<keyword evidence="1 2" id="KW-0238">DNA-binding</keyword>
<evidence type="ECO:0000313" key="6">
    <source>
        <dbReference type="Proteomes" id="UP000010552"/>
    </source>
</evidence>
<feature type="compositionally biased region" description="Basic residues" evidence="3">
    <location>
        <begin position="81"/>
        <end position="107"/>
    </location>
</feature>
<evidence type="ECO:0000259" key="4">
    <source>
        <dbReference type="Pfam" id="PF00538"/>
    </source>
</evidence>
<feature type="compositionally biased region" description="Basic residues" evidence="3">
    <location>
        <begin position="60"/>
        <end position="72"/>
    </location>
</feature>
<keyword evidence="2" id="KW-0158">Chromosome</keyword>
<reference evidence="6" key="1">
    <citation type="journal article" date="2013" name="Science">
        <title>Comparative analysis of bat genomes provides insight into the evolution of flight and immunity.</title>
        <authorList>
            <person name="Zhang G."/>
            <person name="Cowled C."/>
            <person name="Shi Z."/>
            <person name="Huang Z."/>
            <person name="Bishop-Lilly K.A."/>
            <person name="Fang X."/>
            <person name="Wynne J.W."/>
            <person name="Xiong Z."/>
            <person name="Baker M.L."/>
            <person name="Zhao W."/>
            <person name="Tachedjian M."/>
            <person name="Zhu Y."/>
            <person name="Zhou P."/>
            <person name="Jiang X."/>
            <person name="Ng J."/>
            <person name="Yang L."/>
            <person name="Wu L."/>
            <person name="Xiao J."/>
            <person name="Feng Y."/>
            <person name="Chen Y."/>
            <person name="Sun X."/>
            <person name="Zhang Y."/>
            <person name="Marsh G.A."/>
            <person name="Crameri G."/>
            <person name="Broder C.C."/>
            <person name="Frey K.G."/>
            <person name="Wang L.F."/>
            <person name="Wang J."/>
        </authorList>
    </citation>
    <scope>NUCLEOTIDE SEQUENCE [LARGE SCALE GENOMIC DNA]</scope>
</reference>
<dbReference type="AlphaFoldDB" id="L5JR92"/>
<accession>L5JR92</accession>
<dbReference type="PRINTS" id="PR00624">
    <property type="entry name" value="HISTONEH5"/>
</dbReference>
<dbReference type="InParanoid" id="L5JR92"/>
<dbReference type="Pfam" id="PF00538">
    <property type="entry name" value="Linker_histone"/>
    <property type="match status" value="1"/>
</dbReference>
<dbReference type="InterPro" id="IPR036388">
    <property type="entry name" value="WH-like_DNA-bd_sf"/>
</dbReference>
<dbReference type="GO" id="GO:0006334">
    <property type="term" value="P:nucleosome assembly"/>
    <property type="evidence" value="ECO:0007669"/>
    <property type="project" value="InterPro"/>
</dbReference>
<dbReference type="GO" id="GO:0003677">
    <property type="term" value="F:DNA binding"/>
    <property type="evidence" value="ECO:0007669"/>
    <property type="project" value="UniProtKB-KW"/>
</dbReference>
<dbReference type="Gene3D" id="1.10.10.10">
    <property type="entry name" value="Winged helix-like DNA-binding domain superfamily/Winged helix DNA-binding domain"/>
    <property type="match status" value="1"/>
</dbReference>
<keyword evidence="2" id="KW-0539">Nucleus</keyword>
<comment type="similarity">
    <text evidence="2">Belongs to the histone H1/H5 family.</text>
</comment>
<gene>
    <name evidence="5" type="ORF">PAL_GLEAN10013423</name>
</gene>
<dbReference type="InterPro" id="IPR005819">
    <property type="entry name" value="H1/H5"/>
</dbReference>
<feature type="region of interest" description="Disordered" evidence="3">
    <location>
        <begin position="60"/>
        <end position="143"/>
    </location>
</feature>
<proteinExistence type="inferred from homology"/>
<keyword evidence="6" id="KW-1185">Reference proteome</keyword>
<feature type="domain" description="H15" evidence="4">
    <location>
        <begin position="2"/>
        <end position="42"/>
    </location>
</feature>
<organism evidence="5 6">
    <name type="scientific">Pteropus alecto</name>
    <name type="common">Black flying fox</name>
    <dbReference type="NCBI Taxonomy" id="9402"/>
    <lineage>
        <taxon>Eukaryota</taxon>
        <taxon>Metazoa</taxon>
        <taxon>Chordata</taxon>
        <taxon>Craniata</taxon>
        <taxon>Vertebrata</taxon>
        <taxon>Euteleostomi</taxon>
        <taxon>Mammalia</taxon>
        <taxon>Eutheria</taxon>
        <taxon>Laurasiatheria</taxon>
        <taxon>Chiroptera</taxon>
        <taxon>Yinpterochiroptera</taxon>
        <taxon>Pteropodoidea</taxon>
        <taxon>Pteropodidae</taxon>
        <taxon>Pteropodinae</taxon>
        <taxon>Pteropus</taxon>
    </lineage>
</organism>
<dbReference type="EMBL" id="KB031152">
    <property type="protein sequence ID" value="ELK01291.1"/>
    <property type="molecule type" value="Genomic_DNA"/>
</dbReference>
<sequence>MKSHYKVGENVNWQIKLSIKRLVTTAVLKQTKGVGASWSFWLAKSDEPNRSVAFKKMKKEVKKVAMPKKSAKPKMAASKAPSKKPKAIPVKKARKKPAATPKKTKKPKTVEAKLFKVSKPKQAEPVKSKAKSSTKRASKKKEQ</sequence>
<comment type="subcellular location">
    <subcellularLocation>
        <location evidence="2">Nucleus</location>
    </subcellularLocation>
</comment>
<protein>
    <submittedName>
        <fullName evidence="5">Histone H1.0</fullName>
    </submittedName>
</protein>
<evidence type="ECO:0000256" key="3">
    <source>
        <dbReference type="SAM" id="MobiDB-lite"/>
    </source>
</evidence>
<evidence type="ECO:0000313" key="5">
    <source>
        <dbReference type="EMBL" id="ELK01291.1"/>
    </source>
</evidence>
<dbReference type="InterPro" id="IPR005818">
    <property type="entry name" value="Histone_H1/H5_H15"/>
</dbReference>
<feature type="compositionally biased region" description="Basic residues" evidence="3">
    <location>
        <begin position="128"/>
        <end position="143"/>
    </location>
</feature>
<name>L5JR92_PTEAL</name>
<dbReference type="GO" id="GO:0005634">
    <property type="term" value="C:nucleus"/>
    <property type="evidence" value="ECO:0007669"/>
    <property type="project" value="UniProtKB-SubCell"/>
</dbReference>
<evidence type="ECO:0000256" key="2">
    <source>
        <dbReference type="RuleBase" id="RU003894"/>
    </source>
</evidence>
<dbReference type="Proteomes" id="UP000010552">
    <property type="component" value="Unassembled WGS sequence"/>
</dbReference>
<dbReference type="STRING" id="9402.L5JR92"/>
<evidence type="ECO:0000256" key="1">
    <source>
        <dbReference type="ARBA" id="ARBA00023125"/>
    </source>
</evidence>